<name>A0A1H7J8M4_9FLAO</name>
<keyword evidence="3" id="KW-1185">Reference proteome</keyword>
<dbReference type="OrthoDB" id="1179286at2"/>
<gene>
    <name evidence="2" type="ORF">SAMN04488008_1029</name>
</gene>
<dbReference type="Proteomes" id="UP000198990">
    <property type="component" value="Unassembled WGS sequence"/>
</dbReference>
<dbReference type="RefSeq" id="WP_091620114.1">
    <property type="nucleotide sequence ID" value="NZ_FNZN01000002.1"/>
</dbReference>
<feature type="region of interest" description="Disordered" evidence="1">
    <location>
        <begin position="24"/>
        <end position="43"/>
    </location>
</feature>
<protein>
    <recommendedName>
        <fullName evidence="4">DUF3558 domain-containing protein</fullName>
    </recommendedName>
</protein>
<dbReference type="AlphaFoldDB" id="A0A1H7J8M4"/>
<sequence length="204" mass="22612">MQKTIGSALMLLAVISCGETAEKKVDQNTNQTSPKNEESGKVLPSGDYSSLLLNYECDMDAAEVARVLNIPETDVSIPEFTQAGNCSFEIKGFGENALGGTILSWGATPFSKADSKKEIQSALKDKEKNENIFGMDIELSETGDCYIRILPHVGRVIIYNENYDHAFFFTYSQRGIYKRTEEEHAALGAKTIALANYLLKKHKR</sequence>
<evidence type="ECO:0000256" key="1">
    <source>
        <dbReference type="SAM" id="MobiDB-lite"/>
    </source>
</evidence>
<proteinExistence type="predicted"/>
<reference evidence="3" key="1">
    <citation type="submission" date="2016-10" db="EMBL/GenBank/DDBJ databases">
        <authorList>
            <person name="Varghese N."/>
            <person name="Submissions S."/>
        </authorList>
    </citation>
    <scope>NUCLEOTIDE SEQUENCE [LARGE SCALE GENOMIC DNA]</scope>
    <source>
        <strain evidence="3">DSM 16471</strain>
    </source>
</reference>
<evidence type="ECO:0000313" key="2">
    <source>
        <dbReference type="EMBL" id="SEK71038.1"/>
    </source>
</evidence>
<organism evidence="2 3">
    <name type="scientific">Maribacter orientalis</name>
    <dbReference type="NCBI Taxonomy" id="228957"/>
    <lineage>
        <taxon>Bacteria</taxon>
        <taxon>Pseudomonadati</taxon>
        <taxon>Bacteroidota</taxon>
        <taxon>Flavobacteriia</taxon>
        <taxon>Flavobacteriales</taxon>
        <taxon>Flavobacteriaceae</taxon>
        <taxon>Maribacter</taxon>
    </lineage>
</organism>
<evidence type="ECO:0000313" key="3">
    <source>
        <dbReference type="Proteomes" id="UP000198990"/>
    </source>
</evidence>
<dbReference type="EMBL" id="FNZN01000002">
    <property type="protein sequence ID" value="SEK71038.1"/>
    <property type="molecule type" value="Genomic_DNA"/>
</dbReference>
<dbReference type="PROSITE" id="PS51257">
    <property type="entry name" value="PROKAR_LIPOPROTEIN"/>
    <property type="match status" value="1"/>
</dbReference>
<evidence type="ECO:0008006" key="4">
    <source>
        <dbReference type="Google" id="ProtNLM"/>
    </source>
</evidence>
<dbReference type="STRING" id="228957.SAMN04488008_1029"/>
<accession>A0A1H7J8M4</accession>